<protein>
    <submittedName>
        <fullName evidence="2">Plasmid stabilization system protein ParE</fullName>
    </submittedName>
</protein>
<sequence>MYKSIKWSSFADQDLAKLLEYLDSKWNKSVCLKFINHLDSCITLIQQNPEQFPVINKELQIRKCVITKQNSLYYRETDTRIEILRLYDTRQNPENLLF</sequence>
<evidence type="ECO:0000313" key="2">
    <source>
        <dbReference type="EMBL" id="SHF74711.1"/>
    </source>
</evidence>
<dbReference type="OrthoDB" id="1098070at2"/>
<dbReference type="Proteomes" id="UP000184036">
    <property type="component" value="Unassembled WGS sequence"/>
</dbReference>
<gene>
    <name evidence="2" type="ORF">SAMN05444396_101184</name>
</gene>
<evidence type="ECO:0000313" key="3">
    <source>
        <dbReference type="Proteomes" id="UP000184036"/>
    </source>
</evidence>
<keyword evidence="1" id="KW-1277">Toxin-antitoxin system</keyword>
<organism evidence="2 3">
    <name type="scientific">Flavobacterium segetis</name>
    <dbReference type="NCBI Taxonomy" id="271157"/>
    <lineage>
        <taxon>Bacteria</taxon>
        <taxon>Pseudomonadati</taxon>
        <taxon>Bacteroidota</taxon>
        <taxon>Flavobacteriia</taxon>
        <taxon>Flavobacteriales</taxon>
        <taxon>Flavobacteriaceae</taxon>
        <taxon>Flavobacterium</taxon>
    </lineage>
</organism>
<evidence type="ECO:0000256" key="1">
    <source>
        <dbReference type="ARBA" id="ARBA00022649"/>
    </source>
</evidence>
<accession>A0A1M5E6N4</accession>
<dbReference type="InterPro" id="IPR007712">
    <property type="entry name" value="RelE/ParE_toxin"/>
</dbReference>
<proteinExistence type="predicted"/>
<dbReference type="STRING" id="271157.SAMN05444396_101184"/>
<keyword evidence="3" id="KW-1185">Reference proteome</keyword>
<dbReference type="Gene3D" id="3.30.2310.20">
    <property type="entry name" value="RelE-like"/>
    <property type="match status" value="1"/>
</dbReference>
<reference evidence="3" key="1">
    <citation type="submission" date="2016-11" db="EMBL/GenBank/DDBJ databases">
        <authorList>
            <person name="Varghese N."/>
            <person name="Submissions S."/>
        </authorList>
    </citation>
    <scope>NUCLEOTIDE SEQUENCE [LARGE SCALE GENOMIC DNA]</scope>
    <source>
        <strain evidence="3">DSM 19741</strain>
    </source>
</reference>
<name>A0A1M5E6N4_9FLAO</name>
<dbReference type="InterPro" id="IPR035093">
    <property type="entry name" value="RelE/ParE_toxin_dom_sf"/>
</dbReference>
<dbReference type="AlphaFoldDB" id="A0A1M5E6N4"/>
<dbReference type="RefSeq" id="WP_072986993.1">
    <property type="nucleotide sequence ID" value="NZ_FQWE01000001.1"/>
</dbReference>
<dbReference type="Pfam" id="PF05016">
    <property type="entry name" value="ParE_toxin"/>
    <property type="match status" value="1"/>
</dbReference>
<dbReference type="EMBL" id="FQWE01000001">
    <property type="protein sequence ID" value="SHF74711.1"/>
    <property type="molecule type" value="Genomic_DNA"/>
</dbReference>